<keyword evidence="4" id="KW-0406">Ion transport</keyword>
<evidence type="ECO:0000256" key="6">
    <source>
        <dbReference type="ARBA" id="ARBA00022989"/>
    </source>
</evidence>
<feature type="domain" description="Sodium/calcium exchanger membrane region" evidence="9">
    <location>
        <begin position="376"/>
        <end position="524"/>
    </location>
</feature>
<keyword evidence="4" id="KW-0109">Calcium transport</keyword>
<evidence type="ECO:0000256" key="2">
    <source>
        <dbReference type="ARBA" id="ARBA00022448"/>
    </source>
</evidence>
<keyword evidence="10" id="KW-1185">Reference proteome</keyword>
<dbReference type="GO" id="GO:0006874">
    <property type="term" value="P:intracellular calcium ion homeostasis"/>
    <property type="evidence" value="ECO:0007669"/>
    <property type="project" value="TreeGrafter"/>
</dbReference>
<keyword evidence="3" id="KW-0050">Antiport</keyword>
<feature type="transmembrane region" description="Helical" evidence="8">
    <location>
        <begin position="225"/>
        <end position="243"/>
    </location>
</feature>
<dbReference type="Pfam" id="PF01699">
    <property type="entry name" value="Na_Ca_ex"/>
    <property type="match status" value="2"/>
</dbReference>
<evidence type="ECO:0000313" key="10">
    <source>
        <dbReference type="Proteomes" id="UP000887540"/>
    </source>
</evidence>
<feature type="domain" description="Sodium/calcium exchanger membrane region" evidence="9">
    <location>
        <begin position="83"/>
        <end position="243"/>
    </location>
</feature>
<evidence type="ECO:0000259" key="9">
    <source>
        <dbReference type="Pfam" id="PF01699"/>
    </source>
</evidence>
<evidence type="ECO:0000256" key="1">
    <source>
        <dbReference type="ARBA" id="ARBA00004141"/>
    </source>
</evidence>
<comment type="subcellular location">
    <subcellularLocation>
        <location evidence="1">Membrane</location>
        <topology evidence="1">Multi-pass membrane protein</topology>
    </subcellularLocation>
</comment>
<feature type="transmembrane region" description="Helical" evidence="8">
    <location>
        <begin position="511"/>
        <end position="531"/>
    </location>
</feature>
<keyword evidence="2" id="KW-0813">Transport</keyword>
<feature type="transmembrane region" description="Helical" evidence="8">
    <location>
        <begin position="315"/>
        <end position="337"/>
    </location>
</feature>
<accession>A0A914E388</accession>
<evidence type="ECO:0000256" key="7">
    <source>
        <dbReference type="ARBA" id="ARBA00023136"/>
    </source>
</evidence>
<feature type="transmembrane region" description="Helical" evidence="8">
    <location>
        <begin position="343"/>
        <end position="361"/>
    </location>
</feature>
<evidence type="ECO:0000256" key="8">
    <source>
        <dbReference type="SAM" id="Phobius"/>
    </source>
</evidence>
<feature type="transmembrane region" description="Helical" evidence="8">
    <location>
        <begin position="441"/>
        <end position="461"/>
    </location>
</feature>
<keyword evidence="7 8" id="KW-0472">Membrane</keyword>
<dbReference type="Gene3D" id="1.20.1420.30">
    <property type="entry name" value="NCX, central ion-binding region"/>
    <property type="match status" value="2"/>
</dbReference>
<proteinExistence type="predicted"/>
<feature type="transmembrane region" description="Helical" evidence="8">
    <location>
        <begin position="373"/>
        <end position="391"/>
    </location>
</feature>
<dbReference type="PANTHER" id="PTHR12266">
    <property type="entry name" value="NA+/CA2+ K+ INDEPENDENT EXCHANGER"/>
    <property type="match status" value="1"/>
</dbReference>
<keyword evidence="4" id="KW-0106">Calcium</keyword>
<evidence type="ECO:0000256" key="4">
    <source>
        <dbReference type="ARBA" id="ARBA00022568"/>
    </source>
</evidence>
<dbReference type="PANTHER" id="PTHR12266:SF0">
    <property type="entry name" value="MITOCHONDRIAL SODIUM_CALCIUM EXCHANGER PROTEIN"/>
    <property type="match status" value="1"/>
</dbReference>
<dbReference type="GO" id="GO:0016020">
    <property type="term" value="C:membrane"/>
    <property type="evidence" value="ECO:0007669"/>
    <property type="project" value="UniProtKB-SubCell"/>
</dbReference>
<feature type="transmembrane region" description="Helical" evidence="8">
    <location>
        <begin position="481"/>
        <end position="499"/>
    </location>
</feature>
<feature type="transmembrane region" description="Helical" evidence="8">
    <location>
        <begin position="77"/>
        <end position="97"/>
    </location>
</feature>
<evidence type="ECO:0000313" key="11">
    <source>
        <dbReference type="WBParaSite" id="ACRNAN_scaffold5410.g23003.t1"/>
    </source>
</evidence>
<dbReference type="InterPro" id="IPR044880">
    <property type="entry name" value="NCX_ion-bd_dom_sf"/>
</dbReference>
<evidence type="ECO:0000256" key="3">
    <source>
        <dbReference type="ARBA" id="ARBA00022449"/>
    </source>
</evidence>
<organism evidence="10 11">
    <name type="scientific">Acrobeloides nanus</name>
    <dbReference type="NCBI Taxonomy" id="290746"/>
    <lineage>
        <taxon>Eukaryota</taxon>
        <taxon>Metazoa</taxon>
        <taxon>Ecdysozoa</taxon>
        <taxon>Nematoda</taxon>
        <taxon>Chromadorea</taxon>
        <taxon>Rhabditida</taxon>
        <taxon>Tylenchina</taxon>
        <taxon>Cephalobomorpha</taxon>
        <taxon>Cephaloboidea</taxon>
        <taxon>Cephalobidae</taxon>
        <taxon>Acrobeloides</taxon>
    </lineage>
</organism>
<dbReference type="GO" id="GO:0005432">
    <property type="term" value="F:calcium:sodium antiporter activity"/>
    <property type="evidence" value="ECO:0007669"/>
    <property type="project" value="TreeGrafter"/>
</dbReference>
<feature type="transmembrane region" description="Helical" evidence="8">
    <location>
        <begin position="203"/>
        <end position="219"/>
    </location>
</feature>
<name>A0A914E388_9BILA</name>
<protein>
    <submittedName>
        <fullName evidence="11">Sodium/calcium exchanger membrane region domain-containing protein</fullName>
    </submittedName>
</protein>
<dbReference type="WBParaSite" id="ACRNAN_scaffold5410.g23003.t1">
    <property type="protein sequence ID" value="ACRNAN_scaffold5410.g23003.t1"/>
    <property type="gene ID" value="ACRNAN_scaffold5410.g23003"/>
</dbReference>
<reference evidence="11" key="1">
    <citation type="submission" date="2022-11" db="UniProtKB">
        <authorList>
            <consortium name="WormBaseParasite"/>
        </authorList>
    </citation>
    <scope>IDENTIFICATION</scope>
</reference>
<dbReference type="InterPro" id="IPR004837">
    <property type="entry name" value="NaCa_Exmemb"/>
</dbReference>
<feature type="transmembrane region" description="Helical" evidence="8">
    <location>
        <begin position="171"/>
        <end position="191"/>
    </location>
</feature>
<keyword evidence="5 8" id="KW-0812">Transmembrane</keyword>
<dbReference type="AlphaFoldDB" id="A0A914E388"/>
<feature type="transmembrane region" description="Helical" evidence="8">
    <location>
        <begin position="397"/>
        <end position="420"/>
    </location>
</feature>
<keyword evidence="6 8" id="KW-1133">Transmembrane helix</keyword>
<sequence>MNAHWNISQLDSSVLPTFSPDNFDNSEDVACTPYAYTSDIKYVCAYVLNQTAICEGGGYLAWTQYVVCQESSATATILIVLSLFWLFFLFFLLSLIAEEFFCKNIEVIVKKFNISQNVATKMNALYLYPYKTLLIQLQIAPLGNGAPDIFTSIASTISTDRPQAGIAISDLFGSGIFTVSIVFAIIIFIRPFTVKRIPMLRDLIFYIISVCFLGFFMFYDSQIHIWQPIVFLCIYICYALIIISGRKIVKKTNEVSTIFAIPVQVINSKCETQEYPSNFIGRLKRAYSVIHAPLTKILSLVIPCADNEWSQTFMVLHAFTALLAVLVAFQWVNVVIISDGPILLMYSLVLSVIISCFIIWFTKQNQEPKHYKIVIAFIGFIIASLVIYLVAAEVVNLLIMLGVILRISPDILAVTILAWANCIGDIVADTSIARKGFQRMAISAAVGGPLFNLLIGFGLSFLLAKLQGKTIRLNVHTDMKIMLIALLSSLFLSLVLLFVQHFRFKRFHGILLIGLYLCFLILVILAELKVLQF</sequence>
<dbReference type="Proteomes" id="UP000887540">
    <property type="component" value="Unplaced"/>
</dbReference>
<dbReference type="InterPro" id="IPR051359">
    <property type="entry name" value="CaCA_antiporter"/>
</dbReference>
<evidence type="ECO:0000256" key="5">
    <source>
        <dbReference type="ARBA" id="ARBA00022692"/>
    </source>
</evidence>